<evidence type="ECO:0000256" key="5">
    <source>
        <dbReference type="HAMAP-Rule" id="MF_00514"/>
    </source>
</evidence>
<protein>
    <recommendedName>
        <fullName evidence="4 5">Large ribosomal subunit protein bL35</fullName>
    </recommendedName>
</protein>
<dbReference type="InterPro" id="IPR018265">
    <property type="entry name" value="Ribosomal_bL35_CS"/>
</dbReference>
<keyword evidence="2 5" id="KW-0689">Ribosomal protein</keyword>
<dbReference type="PANTHER" id="PTHR33343:SF1">
    <property type="entry name" value="LARGE RIBOSOMAL SUBUNIT PROTEIN BL35M"/>
    <property type="match status" value="1"/>
</dbReference>
<dbReference type="InterPro" id="IPR001706">
    <property type="entry name" value="Ribosomal_bL35"/>
</dbReference>
<feature type="region of interest" description="Disordered" evidence="7">
    <location>
        <begin position="1"/>
        <end position="22"/>
    </location>
</feature>
<accession>A0A7C5I524</accession>
<dbReference type="FunFam" id="4.10.410.60:FF:000001">
    <property type="entry name" value="50S ribosomal protein L35"/>
    <property type="match status" value="1"/>
</dbReference>
<sequence length="66" mass="7776">MPKMKTKRSAAKRFKVTGGGHYKRRKAFKSHILTKKTAKRKRNLRKPTLVDKTEEHRIKKLLPYSA</sequence>
<dbReference type="EMBL" id="DRTV01000247">
    <property type="protein sequence ID" value="HHF58466.1"/>
    <property type="molecule type" value="Genomic_DNA"/>
</dbReference>
<name>A0A7C5I524_UNCW3</name>
<evidence type="ECO:0000256" key="4">
    <source>
        <dbReference type="ARBA" id="ARBA00071664"/>
    </source>
</evidence>
<evidence type="ECO:0000256" key="2">
    <source>
        <dbReference type="ARBA" id="ARBA00022980"/>
    </source>
</evidence>
<reference evidence="8" key="1">
    <citation type="journal article" date="2020" name="mSystems">
        <title>Genome- and Community-Level Interaction Insights into Carbon Utilization and Element Cycling Functions of Hydrothermarchaeota in Hydrothermal Sediment.</title>
        <authorList>
            <person name="Zhou Z."/>
            <person name="Liu Y."/>
            <person name="Xu W."/>
            <person name="Pan J."/>
            <person name="Luo Z.H."/>
            <person name="Li M."/>
        </authorList>
    </citation>
    <scope>NUCLEOTIDE SEQUENCE [LARGE SCALE GENOMIC DNA]</scope>
    <source>
        <strain evidence="8">HyVt-94</strain>
    </source>
</reference>
<dbReference type="AlphaFoldDB" id="A0A7C5I524"/>
<gene>
    <name evidence="5" type="primary">rpmI</name>
    <name evidence="8" type="ORF">ENL41_03475</name>
</gene>
<dbReference type="InterPro" id="IPR021137">
    <property type="entry name" value="Ribosomal_bL35-like"/>
</dbReference>
<evidence type="ECO:0000256" key="1">
    <source>
        <dbReference type="ARBA" id="ARBA00006598"/>
    </source>
</evidence>
<evidence type="ECO:0000256" key="7">
    <source>
        <dbReference type="SAM" id="MobiDB-lite"/>
    </source>
</evidence>
<dbReference type="GO" id="GO:0003735">
    <property type="term" value="F:structural constituent of ribosome"/>
    <property type="evidence" value="ECO:0007669"/>
    <property type="project" value="InterPro"/>
</dbReference>
<dbReference type="PROSITE" id="PS00936">
    <property type="entry name" value="RIBOSOMAL_L35"/>
    <property type="match status" value="1"/>
</dbReference>
<dbReference type="Gene3D" id="4.10.410.60">
    <property type="match status" value="1"/>
</dbReference>
<dbReference type="InterPro" id="IPR037229">
    <property type="entry name" value="Ribosomal_bL35_sf"/>
</dbReference>
<evidence type="ECO:0000256" key="3">
    <source>
        <dbReference type="ARBA" id="ARBA00023274"/>
    </source>
</evidence>
<dbReference type="NCBIfam" id="TIGR00001">
    <property type="entry name" value="rpmI_bact"/>
    <property type="match status" value="1"/>
</dbReference>
<comment type="similarity">
    <text evidence="1 5 6">Belongs to the bacterial ribosomal protein bL35 family.</text>
</comment>
<comment type="caution">
    <text evidence="8">The sequence shown here is derived from an EMBL/GenBank/DDBJ whole genome shotgun (WGS) entry which is preliminary data.</text>
</comment>
<dbReference type="GO" id="GO:0006412">
    <property type="term" value="P:translation"/>
    <property type="evidence" value="ECO:0007669"/>
    <property type="project" value="UniProtKB-UniRule"/>
</dbReference>
<proteinExistence type="inferred from homology"/>
<dbReference type="PANTHER" id="PTHR33343">
    <property type="entry name" value="54S RIBOSOMAL PROTEIN BL35M"/>
    <property type="match status" value="1"/>
</dbReference>
<dbReference type="SUPFAM" id="SSF143034">
    <property type="entry name" value="L35p-like"/>
    <property type="match status" value="1"/>
</dbReference>
<dbReference type="GO" id="GO:0022625">
    <property type="term" value="C:cytosolic large ribosomal subunit"/>
    <property type="evidence" value="ECO:0007669"/>
    <property type="project" value="TreeGrafter"/>
</dbReference>
<evidence type="ECO:0000313" key="8">
    <source>
        <dbReference type="EMBL" id="HHF58466.1"/>
    </source>
</evidence>
<dbReference type="PRINTS" id="PR00064">
    <property type="entry name" value="RIBOSOMALL35"/>
</dbReference>
<keyword evidence="3 5" id="KW-0687">Ribonucleoprotein</keyword>
<dbReference type="HAMAP" id="MF_00514">
    <property type="entry name" value="Ribosomal_bL35"/>
    <property type="match status" value="1"/>
</dbReference>
<organism evidence="8">
    <name type="scientific">candidate division WOR-3 bacterium</name>
    <dbReference type="NCBI Taxonomy" id="2052148"/>
    <lineage>
        <taxon>Bacteria</taxon>
        <taxon>Bacteria division WOR-3</taxon>
    </lineage>
</organism>
<dbReference type="Pfam" id="PF01632">
    <property type="entry name" value="Ribosomal_L35p"/>
    <property type="match status" value="1"/>
</dbReference>
<evidence type="ECO:0000256" key="6">
    <source>
        <dbReference type="RuleBase" id="RU000568"/>
    </source>
</evidence>
<dbReference type="Proteomes" id="UP000886014">
    <property type="component" value="Unassembled WGS sequence"/>
</dbReference>